<dbReference type="PANTHER" id="PTHR10504:SF131">
    <property type="entry name" value="BPI2 DOMAIN-CONTAINING PROTEIN"/>
    <property type="match status" value="1"/>
</dbReference>
<evidence type="ECO:0000313" key="6">
    <source>
        <dbReference type="EnsemblMetazoa" id="CJA23901a.1"/>
    </source>
</evidence>
<protein>
    <submittedName>
        <fullName evidence="6">BPI2 domain-containing protein</fullName>
    </submittedName>
</protein>
<dbReference type="InterPro" id="IPR017942">
    <property type="entry name" value="Lipid-bd_serum_glycop_N"/>
</dbReference>
<keyword evidence="3" id="KW-0175">Coiled coil</keyword>
<reference evidence="7" key="1">
    <citation type="submission" date="2010-08" db="EMBL/GenBank/DDBJ databases">
        <authorList>
            <consortium name="Caenorhabditis japonica Sequencing Consortium"/>
            <person name="Wilson R.K."/>
        </authorList>
    </citation>
    <scope>NUCLEOTIDE SEQUENCE [LARGE SCALE GENOMIC DNA]</scope>
    <source>
        <strain evidence="7">DF5081</strain>
    </source>
</reference>
<name>A0A8R1I5K1_CAEJA</name>
<dbReference type="SMART" id="SM00329">
    <property type="entry name" value="BPI2"/>
    <property type="match status" value="1"/>
</dbReference>
<dbReference type="GO" id="GO:0008289">
    <property type="term" value="F:lipid binding"/>
    <property type="evidence" value="ECO:0007669"/>
    <property type="project" value="InterPro"/>
</dbReference>
<sequence>MRKMSLHLKKNMSAEENKQIVTSTVTIPVNEFRTKGYATSMPFSQLGLNGIVHLKKLHVKNYRPPQISVLNFLPPRHVILGLENLDIGLGSEFIANAPPIVVEGSLDGSISGMTLALTTEMLTDINGRMSAVVRNCSALISNSQVTLNPTGPMAIFVKTFEPMINNSVRQRIPDIFCSRLQSLIEKNISKLFNYITTIRLEEYFPKMNKAEKDVMNVFISHLAKGMYVDNRMMTQPLITMDYIETNHQGEAKSNSPQTPSQLHSSRAQCKKSHNIHRIPIKWLISLFPIICLIQCSITPIRTIGSLLSQLHDIICNSAARTSVRIFQPGRIGCRDEKYVVLSPFFNFTSSNPDRILTYAVPDSDGVDADKNRSQILVFSINAQADITFAPTSESLNARLQLNRFNVRLHRSAVRGIDEASIARLSPLTKTFITPRISAAVEKAARFPMQACKGQEEIDIVAERHADDIKEKIRNLDEMMNEVVKFLGEHQQLSYDQEFFKANRDLLEKHYEMQGPAKLKKELDDLINNLQNRQRSTRGILSEQNMTAESRSITDGRNSHQHRGESGSQHNPTQSPAVDEATNDDSDRRKSVQFIKTQSPSTSNSETKSENSIDIFREEILQRIQQIERQYDSVEKKYDSISSQVVQVRDDMCHFLFLTLLPFCSNLNHRQKSCKSQISTA</sequence>
<dbReference type="Proteomes" id="UP000005237">
    <property type="component" value="Unassembled WGS sequence"/>
</dbReference>
<keyword evidence="2" id="KW-1015">Disulfide bond</keyword>
<feature type="coiled-coil region" evidence="3">
    <location>
        <begin position="616"/>
        <end position="643"/>
    </location>
</feature>
<dbReference type="InterPro" id="IPR017943">
    <property type="entry name" value="Bactericidal_perm-incr_a/b_dom"/>
</dbReference>
<feature type="region of interest" description="Disordered" evidence="4">
    <location>
        <begin position="533"/>
        <end position="610"/>
    </location>
</feature>
<feature type="compositionally biased region" description="Polar residues" evidence="4">
    <location>
        <begin position="565"/>
        <end position="575"/>
    </location>
</feature>
<evidence type="ECO:0000313" key="7">
    <source>
        <dbReference type="Proteomes" id="UP000005237"/>
    </source>
</evidence>
<comment type="similarity">
    <text evidence="1">Belongs to the BPI/LBP/Plunc superfamily. BPI/LBP family.</text>
</comment>
<feature type="domain" description="Lipid-binding serum glycoprotein C-terminal" evidence="5">
    <location>
        <begin position="269"/>
        <end position="472"/>
    </location>
</feature>
<evidence type="ECO:0000256" key="3">
    <source>
        <dbReference type="SAM" id="Coils"/>
    </source>
</evidence>
<evidence type="ECO:0000256" key="4">
    <source>
        <dbReference type="SAM" id="MobiDB-lite"/>
    </source>
</evidence>
<dbReference type="AlphaFoldDB" id="A0A8R1I5K1"/>
<dbReference type="InterPro" id="IPR032942">
    <property type="entry name" value="BPI/LBP/Plunc"/>
</dbReference>
<organism evidence="6 7">
    <name type="scientific">Caenorhabditis japonica</name>
    <dbReference type="NCBI Taxonomy" id="281687"/>
    <lineage>
        <taxon>Eukaryota</taxon>
        <taxon>Metazoa</taxon>
        <taxon>Ecdysozoa</taxon>
        <taxon>Nematoda</taxon>
        <taxon>Chromadorea</taxon>
        <taxon>Rhabditida</taxon>
        <taxon>Rhabditina</taxon>
        <taxon>Rhabditomorpha</taxon>
        <taxon>Rhabditoidea</taxon>
        <taxon>Rhabditidae</taxon>
        <taxon>Peloderinae</taxon>
        <taxon>Caenorhabditis</taxon>
    </lineage>
</organism>
<dbReference type="EnsemblMetazoa" id="CJA23901a.1">
    <property type="protein sequence ID" value="CJA23901a.1"/>
    <property type="gene ID" value="WBGene00179473"/>
</dbReference>
<dbReference type="PANTHER" id="PTHR10504">
    <property type="entry name" value="BACTERICIDAL PERMEABILITY-INCREASING BPI PROTEIN-RELATED"/>
    <property type="match status" value="1"/>
</dbReference>
<dbReference type="Gene3D" id="3.15.20.10">
    <property type="entry name" value="Bactericidal permeability-increasing protein, domain 2"/>
    <property type="match status" value="1"/>
</dbReference>
<feature type="region of interest" description="Disordered" evidence="4">
    <location>
        <begin position="248"/>
        <end position="268"/>
    </location>
</feature>
<feature type="compositionally biased region" description="Polar residues" evidence="4">
    <location>
        <begin position="533"/>
        <end position="550"/>
    </location>
</feature>
<evidence type="ECO:0000256" key="1">
    <source>
        <dbReference type="ARBA" id="ARBA00007292"/>
    </source>
</evidence>
<reference evidence="6" key="2">
    <citation type="submission" date="2022-06" db="UniProtKB">
        <authorList>
            <consortium name="EnsemblMetazoa"/>
        </authorList>
    </citation>
    <scope>IDENTIFICATION</scope>
    <source>
        <strain evidence="6">DF5081</strain>
    </source>
</reference>
<dbReference type="SUPFAM" id="SSF55394">
    <property type="entry name" value="Bactericidal permeability-increasing protein, BPI"/>
    <property type="match status" value="2"/>
</dbReference>
<dbReference type="InterPro" id="IPR001124">
    <property type="entry name" value="Lipid-bd_serum_glycop_C"/>
</dbReference>
<evidence type="ECO:0000256" key="2">
    <source>
        <dbReference type="ARBA" id="ARBA00023157"/>
    </source>
</evidence>
<keyword evidence="7" id="KW-1185">Reference proteome</keyword>
<dbReference type="GO" id="GO:0005615">
    <property type="term" value="C:extracellular space"/>
    <property type="evidence" value="ECO:0007669"/>
    <property type="project" value="TreeGrafter"/>
</dbReference>
<feature type="compositionally biased region" description="Basic and acidic residues" evidence="4">
    <location>
        <begin position="551"/>
        <end position="564"/>
    </location>
</feature>
<proteinExistence type="inferred from homology"/>
<evidence type="ECO:0000259" key="5">
    <source>
        <dbReference type="SMART" id="SM00329"/>
    </source>
</evidence>
<feature type="compositionally biased region" description="Polar residues" evidence="4">
    <location>
        <begin position="248"/>
        <end position="267"/>
    </location>
</feature>
<dbReference type="Gene3D" id="3.15.10.10">
    <property type="entry name" value="Bactericidal permeability-increasing protein, domain 1"/>
    <property type="match status" value="1"/>
</dbReference>
<dbReference type="Pfam" id="PF01273">
    <property type="entry name" value="LBP_BPI_CETP"/>
    <property type="match status" value="1"/>
</dbReference>
<accession>A0A8R1I5K1</accession>